<proteinExistence type="predicted"/>
<comment type="caution">
    <text evidence="1">The sequence shown here is derived from an EMBL/GenBank/DDBJ whole genome shotgun (WGS) entry which is preliminary data.</text>
</comment>
<evidence type="ECO:0000313" key="2">
    <source>
        <dbReference type="Proteomes" id="UP000094527"/>
    </source>
</evidence>
<keyword evidence="2" id="KW-1185">Reference proteome</keyword>
<evidence type="ECO:0000313" key="1">
    <source>
        <dbReference type="EMBL" id="ODM87143.1"/>
    </source>
</evidence>
<dbReference type="OrthoDB" id="6590017at2759"/>
<dbReference type="EMBL" id="LJIJ01006062">
    <property type="protein sequence ID" value="ODM87143.1"/>
    <property type="molecule type" value="Genomic_DNA"/>
</dbReference>
<sequence length="175" mass="19920">MLHFGQCFWRKIQQLKHVSSKYANDPDFALHGNILTSLAFIPPPSVKDAFEILIADGFYSGSRDMESLVDHVKDNWIGGNRRGKTRPPRFDIVEWNCFHRVAEDLARTNNAFEGWQRGFQSQLGAVHPTIWKFIETFMKQPTQPQLEKHLAGGTPQRSVVHIKISLSHEGCGCGF</sequence>
<dbReference type="AlphaFoldDB" id="A0A1D2M2E2"/>
<organism evidence="1 2">
    <name type="scientific">Orchesella cincta</name>
    <name type="common">Springtail</name>
    <name type="synonym">Podura cincta</name>
    <dbReference type="NCBI Taxonomy" id="48709"/>
    <lineage>
        <taxon>Eukaryota</taxon>
        <taxon>Metazoa</taxon>
        <taxon>Ecdysozoa</taxon>
        <taxon>Arthropoda</taxon>
        <taxon>Hexapoda</taxon>
        <taxon>Collembola</taxon>
        <taxon>Entomobryomorpha</taxon>
        <taxon>Entomobryoidea</taxon>
        <taxon>Orchesellidae</taxon>
        <taxon>Orchesellinae</taxon>
        <taxon>Orchesella</taxon>
    </lineage>
</organism>
<gene>
    <name evidence="1" type="ORF">Ocin01_19540</name>
</gene>
<dbReference type="Proteomes" id="UP000094527">
    <property type="component" value="Unassembled WGS sequence"/>
</dbReference>
<accession>A0A1D2M2E2</accession>
<name>A0A1D2M2E2_ORCCI</name>
<protein>
    <submittedName>
        <fullName evidence="1">Uncharacterized protein</fullName>
    </submittedName>
</protein>
<dbReference type="OMA" id="DIVEWNC"/>
<reference evidence="1 2" key="1">
    <citation type="journal article" date="2016" name="Genome Biol. Evol.">
        <title>Gene Family Evolution Reflects Adaptation to Soil Environmental Stressors in the Genome of the Collembolan Orchesella cincta.</title>
        <authorList>
            <person name="Faddeeva-Vakhrusheva A."/>
            <person name="Derks M.F."/>
            <person name="Anvar S.Y."/>
            <person name="Agamennone V."/>
            <person name="Suring W."/>
            <person name="Smit S."/>
            <person name="van Straalen N.M."/>
            <person name="Roelofs D."/>
        </authorList>
    </citation>
    <scope>NUCLEOTIDE SEQUENCE [LARGE SCALE GENOMIC DNA]</scope>
    <source>
        <tissue evidence="1">Mixed pool</tissue>
    </source>
</reference>
<dbReference type="STRING" id="48709.A0A1D2M2E2"/>